<dbReference type="PANTHER" id="PTHR11937">
    <property type="entry name" value="ACTIN"/>
    <property type="match status" value="1"/>
</dbReference>
<sequence>MFEVFNVPKMSLVNKATLALYSAGKTTGLVVDSGYQSTQVVPIYEGFPLSHAMRNIPVGGWHLTQFLKQMINGRGYSLTTVKDCGRIKHIKETFCYNAVDFEKEMANFGRDKEQRYTLPDGMIVNINNEAIRCPEVLFDPSLITDAGVPAVGGVHSQIRASIGDCNVNLRHVMYDNILLAGGNTLFRGFPERLKAMIDGDSPNTEVGIDAPPERKYSTWIGGSALASSSYFNRVCIERADYDEQGSKIVQLRNIRNIQE</sequence>
<dbReference type="Gene3D" id="3.30.420.40">
    <property type="match status" value="2"/>
</dbReference>
<reference evidence="3" key="1">
    <citation type="submission" date="2010-06" db="EMBL/GenBank/DDBJ databases">
        <authorList>
            <person name="Jiang H."/>
            <person name="Abraham K."/>
            <person name="Ali S."/>
            <person name="Alsbrooks S.L."/>
            <person name="Anim B.N."/>
            <person name="Anosike U.S."/>
            <person name="Attaway T."/>
            <person name="Bandaranaike D.P."/>
            <person name="Battles P.K."/>
            <person name="Bell S.N."/>
            <person name="Bell A.V."/>
            <person name="Beltran B."/>
            <person name="Bickham C."/>
            <person name="Bustamante Y."/>
            <person name="Caleb T."/>
            <person name="Canada A."/>
            <person name="Cardenas V."/>
            <person name="Carter K."/>
            <person name="Chacko J."/>
            <person name="Chandrabose M.N."/>
            <person name="Chavez D."/>
            <person name="Chavez A."/>
            <person name="Chen L."/>
            <person name="Chu H.-S."/>
            <person name="Claassen K.J."/>
            <person name="Cockrell R."/>
            <person name="Collins M."/>
            <person name="Cooper J.A."/>
            <person name="Cree A."/>
            <person name="Curry S.M."/>
            <person name="Da Y."/>
            <person name="Dao M.D."/>
            <person name="Das B."/>
            <person name="Davila M.-L."/>
            <person name="Davy-Carroll L."/>
            <person name="Denson S."/>
            <person name="Dinh H."/>
            <person name="Ebong V.E."/>
            <person name="Edwards J.R."/>
            <person name="Egan A."/>
            <person name="El-Daye J."/>
            <person name="Escobedo L."/>
            <person name="Fernandez S."/>
            <person name="Fernando P.R."/>
            <person name="Flagg N."/>
            <person name="Forbes L.D."/>
            <person name="Fowler R.G."/>
            <person name="Fu Q."/>
            <person name="Gabisi R.A."/>
            <person name="Ganer J."/>
            <person name="Garbino Pronczuk A."/>
            <person name="Garcia R.M."/>
            <person name="Garner T."/>
            <person name="Garrett T.E."/>
            <person name="Gonzalez D.A."/>
            <person name="Hamid H."/>
            <person name="Hawkins E.S."/>
            <person name="Hirani K."/>
            <person name="Hogues M.E."/>
            <person name="Hollins B."/>
            <person name="Hsiao C.-H."/>
            <person name="Jabil R."/>
            <person name="James M.L."/>
            <person name="Jhangiani S.N."/>
            <person name="Johnson B."/>
            <person name="Johnson Q."/>
            <person name="Joshi V."/>
            <person name="Kalu J.B."/>
            <person name="Kam C."/>
            <person name="Kashfia A."/>
            <person name="Keebler J."/>
            <person name="Kisamo H."/>
            <person name="Kovar C.L."/>
            <person name="Lago L.A."/>
            <person name="Lai C.-Y."/>
            <person name="Laidlaw J."/>
            <person name="Lara F."/>
            <person name="Le T.-K."/>
            <person name="Lee S.L."/>
            <person name="Legall F.H."/>
            <person name="Lemon S.J."/>
            <person name="Lewis L.R."/>
            <person name="Li B."/>
            <person name="Liu Y."/>
            <person name="Liu Y.-S."/>
            <person name="Lopez J."/>
            <person name="Lozado R.J."/>
            <person name="Lu J."/>
            <person name="Madu R.C."/>
            <person name="Maheshwari M."/>
            <person name="Maheshwari R."/>
            <person name="Malloy K."/>
            <person name="Martinez E."/>
            <person name="Mathew T."/>
            <person name="Mercado I.C."/>
            <person name="Mercado C."/>
            <person name="Meyer B."/>
            <person name="Montgomery K."/>
            <person name="Morgan M.B."/>
            <person name="Munidasa M."/>
            <person name="Nazareth L.V."/>
            <person name="Nelson J."/>
            <person name="Ng B.M."/>
            <person name="Nguyen N.B."/>
            <person name="Nguyen P.Q."/>
            <person name="Nguyen T."/>
            <person name="Obregon M."/>
            <person name="Okwuonu G.O."/>
            <person name="Onwere C.G."/>
            <person name="Orozco G."/>
            <person name="Parra A."/>
            <person name="Patel S."/>
            <person name="Patil S."/>
            <person name="Perez A."/>
            <person name="Perez Y."/>
            <person name="Pham C."/>
            <person name="Primus E.L."/>
            <person name="Pu L.-L."/>
            <person name="Puazo M."/>
            <person name="Qin X."/>
            <person name="Quiroz J.B."/>
            <person name="Reese J."/>
            <person name="Richards S."/>
            <person name="Rives C.M."/>
            <person name="Robberts R."/>
            <person name="Ruiz S.J."/>
            <person name="Ruiz M.J."/>
            <person name="Santibanez J."/>
            <person name="Schneider B.W."/>
            <person name="Sisson I."/>
            <person name="Smith M."/>
            <person name="Sodergren E."/>
            <person name="Song X.-Z."/>
            <person name="Song B.B."/>
            <person name="Summersgill H."/>
            <person name="Thelus R."/>
            <person name="Thornton R.D."/>
            <person name="Trejos Z.Y."/>
            <person name="Usmani K."/>
            <person name="Vattathil S."/>
            <person name="Villasana D."/>
            <person name="Walker D.L."/>
            <person name="Wang S."/>
            <person name="Wang K."/>
            <person name="White C.S."/>
            <person name="Williams A.C."/>
            <person name="Williamson J."/>
            <person name="Wilson K."/>
            <person name="Woghiren I.O."/>
            <person name="Woodworth J.R."/>
            <person name="Worley K.C."/>
            <person name="Wright R.A."/>
            <person name="Wu W."/>
            <person name="Young L."/>
            <person name="Zhang L."/>
            <person name="Zhang J."/>
            <person name="Zhu Y."/>
            <person name="Muzny D.M."/>
            <person name="Weinstock G."/>
            <person name="Gibbs R.A."/>
        </authorList>
    </citation>
    <scope>NUCLEOTIDE SEQUENCE [LARGE SCALE GENOMIC DNA]</scope>
    <source>
        <strain evidence="3">LSR1</strain>
    </source>
</reference>
<protein>
    <recommendedName>
        <fullName evidence="4">Actin</fullName>
    </recommendedName>
</protein>
<dbReference type="InterPro" id="IPR004000">
    <property type="entry name" value="Actin"/>
</dbReference>
<name>A0A8R2JLD2_ACYPI</name>
<dbReference type="EnsemblMetazoa" id="XM_029485489.1">
    <property type="protein sequence ID" value="XP_029341349.1"/>
    <property type="gene ID" value="LOC100165443"/>
</dbReference>
<reference evidence="2" key="2">
    <citation type="submission" date="2022-06" db="UniProtKB">
        <authorList>
            <consortium name="EnsemblMetazoa"/>
        </authorList>
    </citation>
    <scope>IDENTIFICATION</scope>
</reference>
<dbReference type="SUPFAM" id="SSF53067">
    <property type="entry name" value="Actin-like ATPase domain"/>
    <property type="match status" value="2"/>
</dbReference>
<dbReference type="Pfam" id="PF00022">
    <property type="entry name" value="Actin"/>
    <property type="match status" value="1"/>
</dbReference>
<dbReference type="KEGG" id="api:100165443"/>
<evidence type="ECO:0000313" key="3">
    <source>
        <dbReference type="Proteomes" id="UP000007819"/>
    </source>
</evidence>
<dbReference type="SMART" id="SM00268">
    <property type="entry name" value="ACTIN"/>
    <property type="match status" value="1"/>
</dbReference>
<dbReference type="AlphaFoldDB" id="A0A8R2JLD2"/>
<proteinExistence type="inferred from homology"/>
<dbReference type="Gene3D" id="3.90.640.10">
    <property type="entry name" value="Actin, Chain A, domain 4"/>
    <property type="match status" value="1"/>
</dbReference>
<keyword evidence="3" id="KW-1185">Reference proteome</keyword>
<organism evidence="2 3">
    <name type="scientific">Acyrthosiphon pisum</name>
    <name type="common">Pea aphid</name>
    <dbReference type="NCBI Taxonomy" id="7029"/>
    <lineage>
        <taxon>Eukaryota</taxon>
        <taxon>Metazoa</taxon>
        <taxon>Ecdysozoa</taxon>
        <taxon>Arthropoda</taxon>
        <taxon>Hexapoda</taxon>
        <taxon>Insecta</taxon>
        <taxon>Pterygota</taxon>
        <taxon>Neoptera</taxon>
        <taxon>Paraneoptera</taxon>
        <taxon>Hemiptera</taxon>
        <taxon>Sternorrhyncha</taxon>
        <taxon>Aphidomorpha</taxon>
        <taxon>Aphidoidea</taxon>
        <taxon>Aphididae</taxon>
        <taxon>Macrosiphini</taxon>
        <taxon>Acyrthosiphon</taxon>
    </lineage>
</organism>
<dbReference type="InterPro" id="IPR043129">
    <property type="entry name" value="ATPase_NBD"/>
</dbReference>
<dbReference type="RefSeq" id="XP_029341349.1">
    <property type="nucleotide sequence ID" value="XM_029485489.1"/>
</dbReference>
<evidence type="ECO:0000313" key="2">
    <source>
        <dbReference type="EnsemblMetazoa" id="XP_029341349.1"/>
    </source>
</evidence>
<comment type="similarity">
    <text evidence="1">Belongs to the actin family.</text>
</comment>
<dbReference type="OrthoDB" id="5132116at2759"/>
<dbReference type="PRINTS" id="PR00190">
    <property type="entry name" value="ACTIN"/>
</dbReference>
<dbReference type="Proteomes" id="UP000007819">
    <property type="component" value="Chromosome X"/>
</dbReference>
<dbReference type="FunFam" id="3.90.640.10:FF:000007">
    <property type="entry name" value="Actin like 7B"/>
    <property type="match status" value="1"/>
</dbReference>
<evidence type="ECO:0008006" key="4">
    <source>
        <dbReference type="Google" id="ProtNLM"/>
    </source>
</evidence>
<accession>A0A8R2JLD2</accession>
<dbReference type="GeneID" id="100165443"/>
<evidence type="ECO:0000256" key="1">
    <source>
        <dbReference type="RuleBase" id="RU000487"/>
    </source>
</evidence>